<keyword evidence="3" id="KW-1185">Reference proteome</keyword>
<dbReference type="CDD" id="cd00118">
    <property type="entry name" value="LysM"/>
    <property type="match status" value="1"/>
</dbReference>
<proteinExistence type="predicted"/>
<reference evidence="2 3" key="1">
    <citation type="submission" date="2017-04" db="EMBL/GenBank/DDBJ databases">
        <title>A new member of the family Flavobacteriaceae isolated from ascidians.</title>
        <authorList>
            <person name="Chen L."/>
        </authorList>
    </citation>
    <scope>NUCLEOTIDE SEQUENCE [LARGE SCALE GENOMIC DNA]</scope>
    <source>
        <strain evidence="2 3">HQA918</strain>
    </source>
</reference>
<dbReference type="AlphaFoldDB" id="A0A2A4GAL3"/>
<dbReference type="InterPro" id="IPR036779">
    <property type="entry name" value="LysM_dom_sf"/>
</dbReference>
<evidence type="ECO:0000259" key="1">
    <source>
        <dbReference type="PROSITE" id="PS51782"/>
    </source>
</evidence>
<dbReference type="PROSITE" id="PS51782">
    <property type="entry name" value="LYSM"/>
    <property type="match status" value="1"/>
</dbReference>
<evidence type="ECO:0000313" key="2">
    <source>
        <dbReference type="EMBL" id="PCE65018.1"/>
    </source>
</evidence>
<dbReference type="RefSeq" id="WP_097440297.1">
    <property type="nucleotide sequence ID" value="NZ_KZ300476.1"/>
</dbReference>
<comment type="caution">
    <text evidence="2">The sequence shown here is derived from an EMBL/GenBank/DDBJ whole genome shotgun (WGS) entry which is preliminary data.</text>
</comment>
<dbReference type="PANTHER" id="PTHR34700:SF8">
    <property type="entry name" value="POTASSIUM BINDING PROTEIN KBP"/>
    <property type="match status" value="1"/>
</dbReference>
<name>A0A2A4GAL3_9FLAO</name>
<evidence type="ECO:0000313" key="3">
    <source>
        <dbReference type="Proteomes" id="UP000219559"/>
    </source>
</evidence>
<gene>
    <name evidence="2" type="ORF">B7P33_07635</name>
</gene>
<dbReference type="SUPFAM" id="SSF54106">
    <property type="entry name" value="LysM domain"/>
    <property type="match status" value="1"/>
</dbReference>
<protein>
    <submittedName>
        <fullName evidence="2">Peptidoglycan-binding protein</fullName>
    </submittedName>
</protein>
<feature type="domain" description="LysM" evidence="1">
    <location>
        <begin position="74"/>
        <end position="123"/>
    </location>
</feature>
<dbReference type="PANTHER" id="PTHR34700">
    <property type="entry name" value="POTASSIUM BINDING PROTEIN KBP"/>
    <property type="match status" value="1"/>
</dbReference>
<dbReference type="Proteomes" id="UP000219559">
    <property type="component" value="Unassembled WGS sequence"/>
</dbReference>
<dbReference type="SMART" id="SM00257">
    <property type="entry name" value="LysM"/>
    <property type="match status" value="1"/>
</dbReference>
<accession>A0A2A4GAL3</accession>
<dbReference type="InterPro" id="IPR018392">
    <property type="entry name" value="LysM"/>
</dbReference>
<dbReference type="Pfam" id="PF01476">
    <property type="entry name" value="LysM"/>
    <property type="match status" value="1"/>
</dbReference>
<dbReference type="OrthoDB" id="370541at2"/>
<sequence length="126" mass="14045">MSVKAKYQPVLELGEQLGIQNGDVWEEAGILKVKGQAATQYEKNIIWDKIKEIGGESPADIKANITVADESVYHRHVVKSGESLSKIAKHYYGDPMKYTAIFEANTNILKNPDVIHPDQELVIPNL</sequence>
<dbReference type="EMBL" id="NBWU01000002">
    <property type="protein sequence ID" value="PCE65018.1"/>
    <property type="molecule type" value="Genomic_DNA"/>
</dbReference>
<dbReference type="Gene3D" id="3.10.350.10">
    <property type="entry name" value="LysM domain"/>
    <property type="match status" value="1"/>
</dbReference>
<organism evidence="2 3">
    <name type="scientific">Sediminicola luteus</name>
    <dbReference type="NCBI Taxonomy" id="319238"/>
    <lineage>
        <taxon>Bacteria</taxon>
        <taxon>Pseudomonadati</taxon>
        <taxon>Bacteroidota</taxon>
        <taxon>Flavobacteriia</taxon>
        <taxon>Flavobacteriales</taxon>
        <taxon>Flavobacteriaceae</taxon>
        <taxon>Sediminicola</taxon>
    </lineage>
</organism>
<dbReference type="InterPro" id="IPR052196">
    <property type="entry name" value="Bact_Kbp"/>
</dbReference>